<evidence type="ECO:0000256" key="1">
    <source>
        <dbReference type="SAM" id="MobiDB-lite"/>
    </source>
</evidence>
<keyword evidence="3" id="KW-1185">Reference proteome</keyword>
<protein>
    <submittedName>
        <fullName evidence="2">Uu.00g082550.m01.CDS01</fullName>
    </submittedName>
</protein>
<comment type="caution">
    <text evidence="2">The sequence shown here is derived from an EMBL/GenBank/DDBJ whole genome shotgun (WGS) entry which is preliminary data.</text>
</comment>
<feature type="region of interest" description="Disordered" evidence="1">
    <location>
        <begin position="54"/>
        <end position="108"/>
    </location>
</feature>
<dbReference type="Proteomes" id="UP001295740">
    <property type="component" value="Unassembled WGS sequence"/>
</dbReference>
<organism evidence="2 3">
    <name type="scientific">Anthostomella pinea</name>
    <dbReference type="NCBI Taxonomy" id="933095"/>
    <lineage>
        <taxon>Eukaryota</taxon>
        <taxon>Fungi</taxon>
        <taxon>Dikarya</taxon>
        <taxon>Ascomycota</taxon>
        <taxon>Pezizomycotina</taxon>
        <taxon>Sordariomycetes</taxon>
        <taxon>Xylariomycetidae</taxon>
        <taxon>Xylariales</taxon>
        <taxon>Xylariaceae</taxon>
        <taxon>Anthostomella</taxon>
    </lineage>
</organism>
<dbReference type="AlphaFoldDB" id="A0AAI8VLE9"/>
<feature type="compositionally biased region" description="Basic and acidic residues" evidence="1">
    <location>
        <begin position="95"/>
        <end position="108"/>
    </location>
</feature>
<accession>A0AAI8VLE9</accession>
<feature type="compositionally biased region" description="Polar residues" evidence="1">
    <location>
        <begin position="56"/>
        <end position="75"/>
    </location>
</feature>
<feature type="region of interest" description="Disordered" evidence="1">
    <location>
        <begin position="1"/>
        <end position="25"/>
    </location>
</feature>
<reference evidence="2" key="1">
    <citation type="submission" date="2023-10" db="EMBL/GenBank/DDBJ databases">
        <authorList>
            <person name="Hackl T."/>
        </authorList>
    </citation>
    <scope>NUCLEOTIDE SEQUENCE</scope>
</reference>
<gene>
    <name evidence="2" type="ORF">KHLLAP_LOCUS7537</name>
</gene>
<proteinExistence type="predicted"/>
<name>A0AAI8VLE9_9PEZI</name>
<sequence length="467" mass="51853">MRRRSPSPLGLEPGSVDDTQGDSGSNVELFVELAKTVEDDTDLVRRSCTGPVHQIEATTESENTFTGNTGFPNSSRSRDPCKLLPEGPVEGIDSQQEKELKSRRKAVTDKPEPEKWVDIYRILFLGVKPSLIPSPYYEYKSMEHSHATGDQHAADCCSKTLSVYGQYLEKELPSCVRRKLEEDDLLDLDSPVPGLVGVIADLIRSLQPEMLRGFLESRKEAHRLPETCSVTQISTNALPIADQQGNARMHDPSTLLQPIDPSTLLQEINDLTSGVNSWSPGSDFPEEWFNGLPWDVADPLDDLLAREAGSRTEALSEKENLNTPRAAPRLSTATVPDLTSDIYDLDESSPQRSPLMEPILPSLEPSICPSLPLAESWANYLRRDSITDASAMELLDGSSSVDSDKGGVDWIDPSVLNSTRQDDMPVPVANDAPHQYWLWNENAMNHFHRDPDTGEVAWYPREFDSDI</sequence>
<dbReference type="EMBL" id="CAUWAG010000010">
    <property type="protein sequence ID" value="CAJ2507069.1"/>
    <property type="molecule type" value="Genomic_DNA"/>
</dbReference>
<evidence type="ECO:0000313" key="3">
    <source>
        <dbReference type="Proteomes" id="UP001295740"/>
    </source>
</evidence>
<evidence type="ECO:0000313" key="2">
    <source>
        <dbReference type="EMBL" id="CAJ2507069.1"/>
    </source>
</evidence>